<evidence type="ECO:0000256" key="7">
    <source>
        <dbReference type="ARBA" id="ARBA00023136"/>
    </source>
</evidence>
<feature type="transmembrane region" description="Helical" evidence="8">
    <location>
        <begin position="55"/>
        <end position="74"/>
    </location>
</feature>
<dbReference type="RefSeq" id="WP_097031628.1">
    <property type="nucleotide sequence ID" value="NZ_OAOQ01000021.1"/>
</dbReference>
<evidence type="ECO:0000313" key="10">
    <source>
        <dbReference type="EMBL" id="SNX74283.1"/>
    </source>
</evidence>
<dbReference type="Proteomes" id="UP000219467">
    <property type="component" value="Unassembled WGS sequence"/>
</dbReference>
<proteinExistence type="predicted"/>
<feature type="domain" description="CAAX prenyl protease 2/Lysostaphin resistance protein A-like" evidence="9">
    <location>
        <begin position="431"/>
        <end position="519"/>
    </location>
</feature>
<accession>A0A285D543</accession>
<keyword evidence="4 8" id="KW-0812">Transmembrane</keyword>
<evidence type="ECO:0000256" key="4">
    <source>
        <dbReference type="ARBA" id="ARBA00022692"/>
    </source>
</evidence>
<dbReference type="NCBIfam" id="TIGR04162">
    <property type="entry name" value="exo_VPEID"/>
    <property type="match status" value="1"/>
</dbReference>
<dbReference type="InterPro" id="IPR014346">
    <property type="entry name" value="Prenyl_protease-related"/>
</dbReference>
<dbReference type="InterPro" id="IPR026420">
    <property type="entry name" value="Exo_VPEID"/>
</dbReference>
<feature type="transmembrane region" description="Helical" evidence="8">
    <location>
        <begin position="422"/>
        <end position="446"/>
    </location>
</feature>
<gene>
    <name evidence="10" type="ORF">SAMN05878503_12123</name>
</gene>
<keyword evidence="2" id="KW-1003">Cell membrane</keyword>
<evidence type="ECO:0000256" key="3">
    <source>
        <dbReference type="ARBA" id="ARBA00022670"/>
    </source>
</evidence>
<evidence type="ECO:0000256" key="8">
    <source>
        <dbReference type="SAM" id="Phobius"/>
    </source>
</evidence>
<evidence type="ECO:0000256" key="2">
    <source>
        <dbReference type="ARBA" id="ARBA00022475"/>
    </source>
</evidence>
<dbReference type="Pfam" id="PF02517">
    <property type="entry name" value="Rce1-like"/>
    <property type="match status" value="1"/>
</dbReference>
<evidence type="ECO:0000256" key="1">
    <source>
        <dbReference type="ARBA" id="ARBA00004651"/>
    </source>
</evidence>
<evidence type="ECO:0000256" key="6">
    <source>
        <dbReference type="ARBA" id="ARBA00022989"/>
    </source>
</evidence>
<dbReference type="AlphaFoldDB" id="A0A285D543"/>
<dbReference type="NCBIfam" id="TIGR03008">
    <property type="entry name" value="pepcterm_CAAX"/>
    <property type="match status" value="1"/>
</dbReference>
<protein>
    <recommendedName>
        <fullName evidence="9">CAAX prenyl protease 2/Lysostaphin resistance protein A-like domain-containing protein</fullName>
    </recommendedName>
</protein>
<dbReference type="InterPro" id="IPR019127">
    <property type="entry name" value="Exosortase"/>
</dbReference>
<comment type="subcellular location">
    <subcellularLocation>
        <location evidence="1">Cell membrane</location>
        <topology evidence="1">Multi-pass membrane protein</topology>
    </subcellularLocation>
</comment>
<evidence type="ECO:0000313" key="11">
    <source>
        <dbReference type="Proteomes" id="UP000219467"/>
    </source>
</evidence>
<keyword evidence="6 8" id="KW-1133">Transmembrane helix</keyword>
<keyword evidence="7 8" id="KW-0472">Membrane</keyword>
<feature type="transmembrane region" description="Helical" evidence="8">
    <location>
        <begin position="187"/>
        <end position="204"/>
    </location>
</feature>
<dbReference type="GO" id="GO:0004175">
    <property type="term" value="F:endopeptidase activity"/>
    <property type="evidence" value="ECO:0007669"/>
    <property type="project" value="UniProtKB-ARBA"/>
</dbReference>
<feature type="transmembrane region" description="Helical" evidence="8">
    <location>
        <begin position="298"/>
        <end position="318"/>
    </location>
</feature>
<organism evidence="10 11">
    <name type="scientific">Cereibacter ovatus</name>
    <dbReference type="NCBI Taxonomy" id="439529"/>
    <lineage>
        <taxon>Bacteria</taxon>
        <taxon>Pseudomonadati</taxon>
        <taxon>Pseudomonadota</taxon>
        <taxon>Alphaproteobacteria</taxon>
        <taxon>Rhodobacterales</taxon>
        <taxon>Paracoccaceae</taxon>
        <taxon>Cereibacter</taxon>
    </lineage>
</organism>
<reference evidence="11" key="1">
    <citation type="submission" date="2017-08" db="EMBL/GenBank/DDBJ databases">
        <authorList>
            <person name="Varghese N."/>
            <person name="Submissions S."/>
        </authorList>
    </citation>
    <scope>NUCLEOTIDE SEQUENCE [LARGE SCALE GENOMIC DNA]</scope>
    <source>
        <strain evidence="11">JA234</strain>
    </source>
</reference>
<feature type="transmembrane region" description="Helical" evidence="8">
    <location>
        <begin position="154"/>
        <end position="175"/>
    </location>
</feature>
<dbReference type="GO" id="GO:0006508">
    <property type="term" value="P:proteolysis"/>
    <property type="evidence" value="ECO:0007669"/>
    <property type="project" value="UniProtKB-KW"/>
</dbReference>
<evidence type="ECO:0000259" key="9">
    <source>
        <dbReference type="Pfam" id="PF02517"/>
    </source>
</evidence>
<keyword evidence="3" id="KW-0645">Protease</keyword>
<feature type="transmembrane region" description="Helical" evidence="8">
    <location>
        <begin position="90"/>
        <end position="110"/>
    </location>
</feature>
<dbReference type="GO" id="GO:0080120">
    <property type="term" value="P:CAAX-box protein maturation"/>
    <property type="evidence" value="ECO:0007669"/>
    <property type="project" value="UniProtKB-ARBA"/>
</dbReference>
<name>A0A285D543_9RHOB</name>
<evidence type="ECO:0000256" key="5">
    <source>
        <dbReference type="ARBA" id="ARBA00022801"/>
    </source>
</evidence>
<feature type="transmembrane region" description="Helical" evidence="8">
    <location>
        <begin position="510"/>
        <end position="532"/>
    </location>
</feature>
<dbReference type="Pfam" id="PF09721">
    <property type="entry name" value="Exosortase_EpsH"/>
    <property type="match status" value="1"/>
</dbReference>
<feature type="transmembrane region" description="Helical" evidence="8">
    <location>
        <begin position="14"/>
        <end position="34"/>
    </location>
</feature>
<feature type="transmembrane region" description="Helical" evidence="8">
    <location>
        <begin position="339"/>
        <end position="359"/>
    </location>
</feature>
<feature type="transmembrane region" description="Helical" evidence="8">
    <location>
        <begin position="466"/>
        <end position="483"/>
    </location>
</feature>
<feature type="transmembrane region" description="Helical" evidence="8">
    <location>
        <begin position="392"/>
        <end position="410"/>
    </location>
</feature>
<feature type="transmembrane region" description="Helical" evidence="8">
    <location>
        <begin position="365"/>
        <end position="385"/>
    </location>
</feature>
<feature type="transmembrane region" description="Helical" evidence="8">
    <location>
        <begin position="117"/>
        <end position="142"/>
    </location>
</feature>
<dbReference type="EMBL" id="OAOQ01000021">
    <property type="protein sequence ID" value="SNX74283.1"/>
    <property type="molecule type" value="Genomic_DNA"/>
</dbReference>
<dbReference type="OrthoDB" id="8451928at2"/>
<dbReference type="GO" id="GO:0005886">
    <property type="term" value="C:plasma membrane"/>
    <property type="evidence" value="ECO:0007669"/>
    <property type="project" value="UniProtKB-SubCell"/>
</dbReference>
<dbReference type="InterPro" id="IPR026392">
    <property type="entry name" value="Exo/Archaeosortase_dom"/>
</dbReference>
<sequence length="533" mass="55842">MSFSPTLSARPPRIALAVAALLLVAELGGIGLIFKHGIAFTCLDNWPALACRGSSRTLVALYCVLGTLALLAMLRPEPFRTLVGAAGERLWPLALNGAGVALALVPMALLREGGGAAALWPSLGAWVAGMALILVGLGLYLAPAARWRAFLAEAWPNLLLVTAAGAAAPWLAVLIRPLWRIEAIADATFRAVAAIIGFLGYEVTADPARKIIGTDAFSISVAPVCSGIEGIALVTLFVTLYLVLFRRDLRFPRALLLYPLGIAASALLNVVRIAALLVIGLEGNPALAVGGFHSHAGWLMFTLVALAIVALAQTVPALKTAAVPRATAHAPLPFLRDPVVARILPFAVFMATALAASTLTAQPGVVYPLRMLALTAVVLAFAPLYRHLPWRIDPWAVGVGAAVGLMWVLIPVAPAEAPPHGALAGGLLVLWFVVRGLGTVLLVPLVEELFFRDYLEGRLRIGTGRAWAIFAALVTAALFAALHDRWAEALVAGLAFSALARRQGNITDAILAHAVANLIVYAVAIATGNLAII</sequence>
<feature type="transmembrane region" description="Helical" evidence="8">
    <location>
        <begin position="255"/>
        <end position="278"/>
    </location>
</feature>
<dbReference type="NCBIfam" id="TIGR04178">
    <property type="entry name" value="exo_archaeo"/>
    <property type="match status" value="1"/>
</dbReference>
<keyword evidence="5" id="KW-0378">Hydrolase</keyword>
<keyword evidence="11" id="KW-1185">Reference proteome</keyword>
<dbReference type="InterPro" id="IPR003675">
    <property type="entry name" value="Rce1/LyrA-like_dom"/>
</dbReference>
<feature type="transmembrane region" description="Helical" evidence="8">
    <location>
        <begin position="216"/>
        <end position="243"/>
    </location>
</feature>